<evidence type="ECO:0008006" key="3">
    <source>
        <dbReference type="Google" id="ProtNLM"/>
    </source>
</evidence>
<protein>
    <recommendedName>
        <fullName evidence="3">HTH cro/C1-type domain-containing protein</fullName>
    </recommendedName>
</protein>
<gene>
    <name evidence="1" type="ORF">R6G86_00730</name>
</gene>
<name>A0ABU5G550_9ACTO</name>
<dbReference type="Proteomes" id="UP001275049">
    <property type="component" value="Unassembled WGS sequence"/>
</dbReference>
<comment type="caution">
    <text evidence="1">The sequence shown here is derived from an EMBL/GenBank/DDBJ whole genome shotgun (WGS) entry which is preliminary data.</text>
</comment>
<evidence type="ECO:0000313" key="1">
    <source>
        <dbReference type="EMBL" id="MDY5132268.1"/>
    </source>
</evidence>
<reference evidence="1 2" key="1">
    <citation type="submission" date="2023-10" db="EMBL/GenBank/DDBJ databases">
        <title>Whole Genome based description of the genera Actinobaculum and Actinotignum reveals a complex phylogenetic relationship within the species included in the genus Actinotignum.</title>
        <authorList>
            <person name="Jensen C.S."/>
            <person name="Dargis R."/>
            <person name="Kemp M."/>
            <person name="Christensen J.J."/>
        </authorList>
    </citation>
    <scope>NUCLEOTIDE SEQUENCE [LARGE SCALE GENOMIC DNA]</scope>
    <source>
        <strain evidence="1 2">SLA_B974</strain>
    </source>
</reference>
<organism evidence="1 2">
    <name type="scientific">Actinotignum urinale</name>
    <dbReference type="NCBI Taxonomy" id="190146"/>
    <lineage>
        <taxon>Bacteria</taxon>
        <taxon>Bacillati</taxon>
        <taxon>Actinomycetota</taxon>
        <taxon>Actinomycetes</taxon>
        <taxon>Actinomycetales</taxon>
        <taxon>Actinomycetaceae</taxon>
        <taxon>Actinotignum</taxon>
    </lineage>
</organism>
<dbReference type="EMBL" id="JAWNGA010000001">
    <property type="protein sequence ID" value="MDY5132268.1"/>
    <property type="molecule type" value="Genomic_DNA"/>
</dbReference>
<dbReference type="RefSeq" id="WP_320754818.1">
    <property type="nucleotide sequence ID" value="NZ_JAWNGA010000001.1"/>
</dbReference>
<accession>A0ABU5G550</accession>
<proteinExistence type="predicted"/>
<sequence>METRKWLEKITSTAPISINAIAIKAGLTQSVLNERVRKNSLTAEQVIAISRAYQVNPVRSLIEVGLLQESDFWTPSIKNTLRDATDAEIVEEVARRIALGSTEDFDKPIDNVSAYVDPYEDLGEESQEVPADLN</sequence>
<evidence type="ECO:0000313" key="2">
    <source>
        <dbReference type="Proteomes" id="UP001275049"/>
    </source>
</evidence>
<keyword evidence="2" id="KW-1185">Reference proteome</keyword>